<dbReference type="SMART" id="SM00409">
    <property type="entry name" value="IG"/>
    <property type="match status" value="1"/>
</dbReference>
<dbReference type="GO" id="GO:0009897">
    <property type="term" value="C:external side of plasma membrane"/>
    <property type="evidence" value="ECO:0007669"/>
    <property type="project" value="Ensembl"/>
</dbReference>
<name>A0A8D0H148_SPHPU</name>
<keyword evidence="5" id="KW-1185">Reference proteome</keyword>
<dbReference type="Proteomes" id="UP000694392">
    <property type="component" value="Unplaced"/>
</dbReference>
<dbReference type="GO" id="GO:0032713">
    <property type="term" value="P:negative regulation of interleukin-4 production"/>
    <property type="evidence" value="ECO:0007669"/>
    <property type="project" value="Ensembl"/>
</dbReference>
<organism evidence="4 5">
    <name type="scientific">Sphenodon punctatus</name>
    <name type="common">Tuatara</name>
    <name type="synonym">Hatteria punctata</name>
    <dbReference type="NCBI Taxonomy" id="8508"/>
    <lineage>
        <taxon>Eukaryota</taxon>
        <taxon>Metazoa</taxon>
        <taxon>Chordata</taxon>
        <taxon>Craniata</taxon>
        <taxon>Vertebrata</taxon>
        <taxon>Euteleostomi</taxon>
        <taxon>Lepidosauria</taxon>
        <taxon>Sphenodontia</taxon>
        <taxon>Sphenodontidae</taxon>
        <taxon>Sphenodon</taxon>
    </lineage>
</organism>
<evidence type="ECO:0000256" key="1">
    <source>
        <dbReference type="SAM" id="Phobius"/>
    </source>
</evidence>
<feature type="chain" id="PRO_5034259150" evidence="2">
    <location>
        <begin position="24"/>
        <end position="187"/>
    </location>
</feature>
<accession>A0A8D0H148</accession>
<dbReference type="InterPro" id="IPR013106">
    <property type="entry name" value="Ig_V-set"/>
</dbReference>
<dbReference type="GO" id="GO:0032743">
    <property type="term" value="P:positive regulation of interleukin-2 production"/>
    <property type="evidence" value="ECO:0007669"/>
    <property type="project" value="Ensembl"/>
</dbReference>
<dbReference type="Ensembl" id="ENSSPUT00000013866.1">
    <property type="protein sequence ID" value="ENSSPUP00000013000.1"/>
    <property type="gene ID" value="ENSSPUG00000010019.1"/>
</dbReference>
<feature type="domain" description="Ig-like" evidence="3">
    <location>
        <begin position="8"/>
        <end position="132"/>
    </location>
</feature>
<feature type="signal peptide" evidence="2">
    <location>
        <begin position="1"/>
        <end position="23"/>
    </location>
</feature>
<dbReference type="InterPro" id="IPR013783">
    <property type="entry name" value="Ig-like_fold"/>
</dbReference>
<dbReference type="GO" id="GO:0043372">
    <property type="term" value="P:positive regulation of CD4-positive, alpha-beta T cell differentiation"/>
    <property type="evidence" value="ECO:0007669"/>
    <property type="project" value="Ensembl"/>
</dbReference>
<proteinExistence type="predicted"/>
<dbReference type="InterPro" id="IPR003599">
    <property type="entry name" value="Ig_sub"/>
</dbReference>
<dbReference type="OMA" id="SWYKMAG"/>
<dbReference type="PROSITE" id="PS50835">
    <property type="entry name" value="IG_LIKE"/>
    <property type="match status" value="1"/>
</dbReference>
<evidence type="ECO:0000313" key="5">
    <source>
        <dbReference type="Proteomes" id="UP000694392"/>
    </source>
</evidence>
<sequence>MPSMHFSPLVILMNAWCLIHGAAESIPEVVVTCREDALLPCNAPQDPQVTYTAISWYKVDGDVAEWSEMVWKDLEYDETYRSSKDLNGSLEVSNSTPYSSLRIKNTTSHSTGTYMCTLWAPDGKQNQSGTVTLKVTGCPKLLDEKIQKYRSEIVLLSFLGVFYLLLIFFTCVSIFPNVCTTHILIGI</sequence>
<dbReference type="PANTHER" id="PTHR15193:SF1">
    <property type="entry name" value="CD83 ANTIGEN"/>
    <property type="match status" value="1"/>
</dbReference>
<evidence type="ECO:0000259" key="3">
    <source>
        <dbReference type="PROSITE" id="PS50835"/>
    </source>
</evidence>
<dbReference type="InterPro" id="IPR036179">
    <property type="entry name" value="Ig-like_dom_sf"/>
</dbReference>
<gene>
    <name evidence="4" type="primary">CD83</name>
</gene>
<dbReference type="GeneTree" id="ENSGT00390000007302"/>
<reference evidence="4" key="2">
    <citation type="submission" date="2025-09" db="UniProtKB">
        <authorList>
            <consortium name="Ensembl"/>
        </authorList>
    </citation>
    <scope>IDENTIFICATION</scope>
</reference>
<dbReference type="InterPro" id="IPR007110">
    <property type="entry name" value="Ig-like_dom"/>
</dbReference>
<evidence type="ECO:0000256" key="2">
    <source>
        <dbReference type="SAM" id="SignalP"/>
    </source>
</evidence>
<dbReference type="GO" id="GO:0043367">
    <property type="term" value="P:CD4-positive, alpha-beta T cell differentiation"/>
    <property type="evidence" value="ECO:0007669"/>
    <property type="project" value="Ensembl"/>
</dbReference>
<dbReference type="Pfam" id="PF07686">
    <property type="entry name" value="V-set"/>
    <property type="match status" value="1"/>
</dbReference>
<keyword evidence="1" id="KW-0812">Transmembrane</keyword>
<keyword evidence="1" id="KW-0472">Membrane</keyword>
<dbReference type="PANTHER" id="PTHR15193">
    <property type="entry name" value="CD83 ANTIGEN"/>
    <property type="match status" value="1"/>
</dbReference>
<dbReference type="AlphaFoldDB" id="A0A8D0H148"/>
<dbReference type="Gene3D" id="2.60.40.10">
    <property type="entry name" value="Immunoglobulins"/>
    <property type="match status" value="1"/>
</dbReference>
<reference evidence="4" key="1">
    <citation type="submission" date="2025-08" db="UniProtKB">
        <authorList>
            <consortium name="Ensembl"/>
        </authorList>
    </citation>
    <scope>IDENTIFICATION</scope>
</reference>
<dbReference type="SUPFAM" id="SSF48726">
    <property type="entry name" value="Immunoglobulin"/>
    <property type="match status" value="1"/>
</dbReference>
<feature type="transmembrane region" description="Helical" evidence="1">
    <location>
        <begin position="153"/>
        <end position="175"/>
    </location>
</feature>
<evidence type="ECO:0000313" key="4">
    <source>
        <dbReference type="Ensembl" id="ENSSPUP00000013000.1"/>
    </source>
</evidence>
<dbReference type="GO" id="GO:0032733">
    <property type="term" value="P:positive regulation of interleukin-10 production"/>
    <property type="evidence" value="ECO:0007669"/>
    <property type="project" value="Ensembl"/>
</dbReference>
<keyword evidence="1" id="KW-1133">Transmembrane helix</keyword>
<protein>
    <submittedName>
        <fullName evidence="4">CD83 molecule</fullName>
    </submittedName>
</protein>
<keyword evidence="2" id="KW-0732">Signal</keyword>